<keyword evidence="3" id="KW-1185">Reference proteome</keyword>
<proteinExistence type="predicted"/>
<sequence>MIEKITDYTNIKITELSILYGNTSTFTGHTDIIEIKAFIGLLYLCGIFKSGIEDVEGLFATDDTGRDIFRATMSLKRFLFLLSTIRFDNIYDRDDRK</sequence>
<comment type="caution">
    <text evidence="2">The sequence shown here is derived from an EMBL/GenBank/DDBJ whole genome shotgun (WGS) entry which is preliminary data.</text>
</comment>
<organism evidence="2 3">
    <name type="scientific">Macrosiphum euphorbiae</name>
    <name type="common">potato aphid</name>
    <dbReference type="NCBI Taxonomy" id="13131"/>
    <lineage>
        <taxon>Eukaryota</taxon>
        <taxon>Metazoa</taxon>
        <taxon>Ecdysozoa</taxon>
        <taxon>Arthropoda</taxon>
        <taxon>Hexapoda</taxon>
        <taxon>Insecta</taxon>
        <taxon>Pterygota</taxon>
        <taxon>Neoptera</taxon>
        <taxon>Paraneoptera</taxon>
        <taxon>Hemiptera</taxon>
        <taxon>Sternorrhyncha</taxon>
        <taxon>Aphidomorpha</taxon>
        <taxon>Aphidoidea</taxon>
        <taxon>Aphididae</taxon>
        <taxon>Macrosiphini</taxon>
        <taxon>Macrosiphum</taxon>
    </lineage>
</organism>
<dbReference type="EMBL" id="CARXXK010000002">
    <property type="protein sequence ID" value="CAI6356939.1"/>
    <property type="molecule type" value="Genomic_DNA"/>
</dbReference>
<gene>
    <name evidence="2" type="ORF">MEUPH1_LOCUS12618</name>
</gene>
<dbReference type="Pfam" id="PF13843">
    <property type="entry name" value="DDE_Tnp_1_7"/>
    <property type="match status" value="1"/>
</dbReference>
<protein>
    <recommendedName>
        <fullName evidence="1">PiggyBac transposable element-derived protein domain-containing protein</fullName>
    </recommendedName>
</protein>
<accession>A0AAV0WLZ7</accession>
<dbReference type="InterPro" id="IPR029526">
    <property type="entry name" value="PGBD"/>
</dbReference>
<feature type="domain" description="PiggyBac transposable element-derived protein" evidence="1">
    <location>
        <begin position="1"/>
        <end position="93"/>
    </location>
</feature>
<dbReference type="AlphaFoldDB" id="A0AAV0WLZ7"/>
<evidence type="ECO:0000313" key="3">
    <source>
        <dbReference type="Proteomes" id="UP001160148"/>
    </source>
</evidence>
<name>A0AAV0WLZ7_9HEMI</name>
<evidence type="ECO:0000313" key="2">
    <source>
        <dbReference type="EMBL" id="CAI6356939.1"/>
    </source>
</evidence>
<dbReference type="Proteomes" id="UP001160148">
    <property type="component" value="Unassembled WGS sequence"/>
</dbReference>
<evidence type="ECO:0000259" key="1">
    <source>
        <dbReference type="Pfam" id="PF13843"/>
    </source>
</evidence>
<reference evidence="2 3" key="1">
    <citation type="submission" date="2023-01" db="EMBL/GenBank/DDBJ databases">
        <authorList>
            <person name="Whitehead M."/>
        </authorList>
    </citation>
    <scope>NUCLEOTIDE SEQUENCE [LARGE SCALE GENOMIC DNA]</scope>
</reference>